<gene>
    <name evidence="2" type="ORF">GCM10009554_73810</name>
</gene>
<evidence type="ECO:0000313" key="3">
    <source>
        <dbReference type="Proteomes" id="UP001500542"/>
    </source>
</evidence>
<protein>
    <submittedName>
        <fullName evidence="2">Uncharacterized protein</fullName>
    </submittedName>
</protein>
<feature type="region of interest" description="Disordered" evidence="1">
    <location>
        <begin position="66"/>
        <end position="85"/>
    </location>
</feature>
<sequence length="85" mass="9499">MPGGSSAPFLFVTQRACCPWEITVGVTRMADVYCRWERRRYQDSEFEQTDNGVLVHVGSSPLHTVNGRLVDPGELETADADPNEE</sequence>
<accession>A0ABN1RM21</accession>
<name>A0ABN1RM21_9ACTN</name>
<keyword evidence="3" id="KW-1185">Reference proteome</keyword>
<proteinExistence type="predicted"/>
<organism evidence="2 3">
    <name type="scientific">Kribbella koreensis</name>
    <dbReference type="NCBI Taxonomy" id="57909"/>
    <lineage>
        <taxon>Bacteria</taxon>
        <taxon>Bacillati</taxon>
        <taxon>Actinomycetota</taxon>
        <taxon>Actinomycetes</taxon>
        <taxon>Propionibacteriales</taxon>
        <taxon>Kribbellaceae</taxon>
        <taxon>Kribbella</taxon>
    </lineage>
</organism>
<dbReference type="Proteomes" id="UP001500542">
    <property type="component" value="Unassembled WGS sequence"/>
</dbReference>
<feature type="compositionally biased region" description="Acidic residues" evidence="1">
    <location>
        <begin position="73"/>
        <end position="85"/>
    </location>
</feature>
<dbReference type="EMBL" id="BAAAHK010000021">
    <property type="protein sequence ID" value="GAA0959733.1"/>
    <property type="molecule type" value="Genomic_DNA"/>
</dbReference>
<comment type="caution">
    <text evidence="2">The sequence shown here is derived from an EMBL/GenBank/DDBJ whole genome shotgun (WGS) entry which is preliminary data.</text>
</comment>
<evidence type="ECO:0000313" key="2">
    <source>
        <dbReference type="EMBL" id="GAA0959733.1"/>
    </source>
</evidence>
<evidence type="ECO:0000256" key="1">
    <source>
        <dbReference type="SAM" id="MobiDB-lite"/>
    </source>
</evidence>
<reference evidence="2 3" key="1">
    <citation type="journal article" date="2019" name="Int. J. Syst. Evol. Microbiol.">
        <title>The Global Catalogue of Microorganisms (GCM) 10K type strain sequencing project: providing services to taxonomists for standard genome sequencing and annotation.</title>
        <authorList>
            <consortium name="The Broad Institute Genomics Platform"/>
            <consortium name="The Broad Institute Genome Sequencing Center for Infectious Disease"/>
            <person name="Wu L."/>
            <person name="Ma J."/>
        </authorList>
    </citation>
    <scope>NUCLEOTIDE SEQUENCE [LARGE SCALE GENOMIC DNA]</scope>
    <source>
        <strain evidence="2 3">JCM 10977</strain>
    </source>
</reference>